<organism evidence="2 3">
    <name type="scientific">Agrobacterium tumefaciens str. Kerr 14</name>
    <dbReference type="NCBI Taxonomy" id="1183424"/>
    <lineage>
        <taxon>Bacteria</taxon>
        <taxon>Pseudomonadati</taxon>
        <taxon>Pseudomonadota</taxon>
        <taxon>Alphaproteobacteria</taxon>
        <taxon>Hyphomicrobiales</taxon>
        <taxon>Rhizobiaceae</taxon>
        <taxon>Rhizobium/Agrobacterium group</taxon>
        <taxon>Agrobacterium</taxon>
        <taxon>Agrobacterium tumefaciens complex</taxon>
    </lineage>
</organism>
<proteinExistence type="predicted"/>
<dbReference type="AlphaFoldDB" id="A0A1S7R4F7"/>
<sequence length="406" mass="44097">MADHRHCRGCRRDHPRMGGGRGHRRFCRSARRFGGVDAAGAGTAVAETRRCRAVPHGLFRPHLRGTSGRIGLCAARFGRRLSGRLDQSGKMLFGLGVGYKGYGGDDATELALGIENRSRLARQGGKQMFIEFRATRLANGFQNSGIGAGATKGGRLQLAHRGYPLRRQVRLEDQPAGAVVQRQNIAERHGADGKAGASRPSHHGRAAFSPDRHAATGADLRGERFHLAAGCFDRIDSPERTDADPQRRRSKIVTAASGILRHQSLPHQALHITMGGGTAGAGAFGQFAKRKRRIRSGEKVEKTRRDRHGLNKRRALFALVFGQFVRVVIHGVQASSPGVSKMTNASGWKSESISAAFSVAFIRNAVIAEQAALKLCCKYGTSRYGSLFVRNTERILYCETDNASVT</sequence>
<protein>
    <submittedName>
        <fullName evidence="2">Uncharacterized protein</fullName>
    </submittedName>
</protein>
<feature type="region of interest" description="Disordered" evidence="1">
    <location>
        <begin position="173"/>
        <end position="211"/>
    </location>
</feature>
<gene>
    <name evidence="2" type="ORF">AGR4C_Lc100081</name>
</gene>
<evidence type="ECO:0000256" key="1">
    <source>
        <dbReference type="SAM" id="MobiDB-lite"/>
    </source>
</evidence>
<feature type="compositionally biased region" description="Basic and acidic residues" evidence="1">
    <location>
        <begin position="1"/>
        <end position="16"/>
    </location>
</feature>
<accession>A0A1S7R4F7</accession>
<evidence type="ECO:0000313" key="3">
    <source>
        <dbReference type="Proteomes" id="UP000191897"/>
    </source>
</evidence>
<name>A0A1S7R4F7_AGRTU</name>
<dbReference type="Proteomes" id="UP000191897">
    <property type="component" value="Unassembled WGS sequence"/>
</dbReference>
<dbReference type="EMBL" id="FBWC01000020">
    <property type="protein sequence ID" value="CUX46584.1"/>
    <property type="molecule type" value="Genomic_DNA"/>
</dbReference>
<evidence type="ECO:0000313" key="2">
    <source>
        <dbReference type="EMBL" id="CUX46584.1"/>
    </source>
</evidence>
<feature type="region of interest" description="Disordered" evidence="1">
    <location>
        <begin position="1"/>
        <end position="22"/>
    </location>
</feature>
<reference evidence="2 3" key="1">
    <citation type="submission" date="2016-01" db="EMBL/GenBank/DDBJ databases">
        <authorList>
            <person name="Oliw E.H."/>
        </authorList>
    </citation>
    <scope>NUCLEOTIDE SEQUENCE [LARGE SCALE GENOMIC DNA]</scope>
    <source>
        <strain evidence="2 3">Kerr 14</strain>
    </source>
</reference>